<dbReference type="InterPro" id="IPR001162">
    <property type="entry name" value="UvrC_RNase_H_dom"/>
</dbReference>
<evidence type="ECO:0000313" key="17">
    <source>
        <dbReference type="EMBL" id="AXK40696.1"/>
    </source>
</evidence>
<dbReference type="GO" id="GO:0005737">
    <property type="term" value="C:cytoplasm"/>
    <property type="evidence" value="ECO:0007669"/>
    <property type="project" value="UniProtKB-SubCell"/>
</dbReference>
<accession>A0A345Y9U4</accession>
<keyword evidence="6 13" id="KW-0234">DNA repair</keyword>
<evidence type="ECO:0000259" key="14">
    <source>
        <dbReference type="PROSITE" id="PS50151"/>
    </source>
</evidence>
<dbReference type="Proteomes" id="UP000254537">
    <property type="component" value="Chromosome"/>
</dbReference>
<dbReference type="InterPro" id="IPR003583">
    <property type="entry name" value="Hlx-hairpin-Hlx_DNA-bd_motif"/>
</dbReference>
<feature type="domain" description="GIY-YIG" evidence="15">
    <location>
        <begin position="19"/>
        <end position="97"/>
    </location>
</feature>
<dbReference type="PANTHER" id="PTHR30562:SF1">
    <property type="entry name" value="UVRABC SYSTEM PROTEIN C"/>
    <property type="match status" value="1"/>
</dbReference>
<dbReference type="FunFam" id="3.30.420.340:FF:000001">
    <property type="entry name" value="UvrABC system protein C"/>
    <property type="match status" value="1"/>
</dbReference>
<sequence>MKTPPHTFDPKPVLANLPGLPGVYRMLDARGDVLYVGKAIDLKKRVSSYFQKSDLSPRIQLMVRQIAAIETTVTRNEAEALILENNLIKALAPKYNILFRDDKSYPYLMLSGHAFPQLAYYRGPLDKRHQFFGPYPNGYAVRESIQILQKVFRIRTCEDSVFANRSRPCLLYQIKRCSGPCVGLISPDDYRRDVQSAVSFLQGKQNELITLLSQRMEAAAAALEFEQAAELRDQIQALVRVQEKQFVESNTSQLDCDVVVAVEEGGLSCVNLTMIRGGRHLGDKSFFPNSAGDADALATLEAFLGQHYLGAPLPPLILVNLDVSEVLRDYLVERAGRRLAINANPIGERRVWLEMAEKNARLAIGQRAASRATQTLRLEALAEQLEMEALERLECFDISHTMGEATVASCVVYDKGAMQPSEYRRYNIETAAAGDDYGAMREVLTRRYTKLAGGEGKLPDVVLIDGGKGQVGVALEVLAEVGLNLPVVGVAKGEERKVGLETLILPFLQKTVQLPSDHPALHLIQTIRDEAHRFAITGHRARRAKARVTSSLEDIPGIGAKRRQRLLTRFGGLRGVAAASVDDLAQVEGISRALAEKIYNALH</sequence>
<dbReference type="InterPro" id="IPR035901">
    <property type="entry name" value="GIY-YIG_endonuc_sf"/>
</dbReference>
<organism evidence="17 18">
    <name type="scientific">Crenobacter cavernae</name>
    <dbReference type="NCBI Taxonomy" id="2290923"/>
    <lineage>
        <taxon>Bacteria</taxon>
        <taxon>Pseudomonadati</taxon>
        <taxon>Pseudomonadota</taxon>
        <taxon>Betaproteobacteria</taxon>
        <taxon>Neisseriales</taxon>
        <taxon>Neisseriaceae</taxon>
        <taxon>Crenobacter</taxon>
    </lineage>
</organism>
<dbReference type="InterPro" id="IPR004791">
    <property type="entry name" value="UvrC"/>
</dbReference>
<dbReference type="Pfam" id="PF22920">
    <property type="entry name" value="UvrC_RNaseH"/>
    <property type="match status" value="1"/>
</dbReference>
<evidence type="ECO:0000256" key="4">
    <source>
        <dbReference type="ARBA" id="ARBA00022769"/>
    </source>
</evidence>
<evidence type="ECO:0000256" key="9">
    <source>
        <dbReference type="ARBA" id="ARBA00061531"/>
    </source>
</evidence>
<feature type="domain" description="UVR" evidence="14">
    <location>
        <begin position="206"/>
        <end position="241"/>
    </location>
</feature>
<comment type="function">
    <text evidence="8 13">The UvrABC repair system catalyzes the recognition and processing of DNA lesions. UvrC both incises the 5' and 3' sides of the lesion. The N-terminal half is responsible for the 3' incision and the C-terminal half is responsible for the 5' incision.</text>
</comment>
<dbReference type="InterPro" id="IPR010994">
    <property type="entry name" value="RuvA_2-like"/>
</dbReference>
<evidence type="ECO:0000256" key="6">
    <source>
        <dbReference type="ARBA" id="ARBA00023204"/>
    </source>
</evidence>
<dbReference type="Pfam" id="PF14520">
    <property type="entry name" value="HHH_5"/>
    <property type="match status" value="1"/>
</dbReference>
<evidence type="ECO:0000256" key="2">
    <source>
        <dbReference type="ARBA" id="ARBA00022490"/>
    </source>
</evidence>
<dbReference type="GO" id="GO:0006289">
    <property type="term" value="P:nucleotide-excision repair"/>
    <property type="evidence" value="ECO:0007669"/>
    <property type="project" value="UniProtKB-UniRule"/>
</dbReference>
<dbReference type="SMART" id="SM00465">
    <property type="entry name" value="GIYc"/>
    <property type="match status" value="1"/>
</dbReference>
<dbReference type="Pfam" id="PF02151">
    <property type="entry name" value="UVR"/>
    <property type="match status" value="1"/>
</dbReference>
<evidence type="ECO:0000259" key="15">
    <source>
        <dbReference type="PROSITE" id="PS50164"/>
    </source>
</evidence>
<keyword evidence="3 13" id="KW-0227">DNA damage</keyword>
<feature type="domain" description="UvrC family homology region profile" evidence="16">
    <location>
        <begin position="258"/>
        <end position="478"/>
    </location>
</feature>
<dbReference type="InterPro" id="IPR036876">
    <property type="entry name" value="UVR_dom_sf"/>
</dbReference>
<dbReference type="GO" id="GO:0009381">
    <property type="term" value="F:excinuclease ABC activity"/>
    <property type="evidence" value="ECO:0007669"/>
    <property type="project" value="UniProtKB-UniRule"/>
</dbReference>
<dbReference type="Pfam" id="PF01541">
    <property type="entry name" value="GIY-YIG"/>
    <property type="match status" value="1"/>
</dbReference>
<dbReference type="AlphaFoldDB" id="A0A345Y9U4"/>
<dbReference type="SUPFAM" id="SSF82771">
    <property type="entry name" value="GIY-YIG endonuclease"/>
    <property type="match status" value="1"/>
</dbReference>
<dbReference type="InterPro" id="IPR000305">
    <property type="entry name" value="GIY-YIG_endonuc"/>
</dbReference>
<dbReference type="InterPro" id="IPR047296">
    <property type="entry name" value="GIY-YIG_UvrC_Cho"/>
</dbReference>
<dbReference type="HAMAP" id="MF_00203">
    <property type="entry name" value="UvrC"/>
    <property type="match status" value="1"/>
</dbReference>
<dbReference type="FunFam" id="3.40.1440.10:FF:000001">
    <property type="entry name" value="UvrABC system protein C"/>
    <property type="match status" value="1"/>
</dbReference>
<dbReference type="SUPFAM" id="SSF47781">
    <property type="entry name" value="RuvA domain 2-like"/>
    <property type="match status" value="1"/>
</dbReference>
<dbReference type="KEGG" id="ccah:DWG20_15425"/>
<keyword evidence="4 13" id="KW-0228">DNA excision</keyword>
<name>A0A345Y9U4_9NEIS</name>
<reference evidence="17 18" key="1">
    <citation type="submission" date="2018-07" db="EMBL/GenBank/DDBJ databases">
        <title>Crenobacter cavernae sp. nov., isolated from a karst cave.</title>
        <authorList>
            <person name="Zhu H."/>
        </authorList>
    </citation>
    <scope>NUCLEOTIDE SEQUENCE [LARGE SCALE GENOMIC DNA]</scope>
    <source>
        <strain evidence="17 18">K1W11S-77</strain>
    </source>
</reference>
<dbReference type="PROSITE" id="PS50165">
    <property type="entry name" value="UVRC"/>
    <property type="match status" value="1"/>
</dbReference>
<keyword evidence="5 13" id="KW-0267">Excision nuclease</keyword>
<dbReference type="OrthoDB" id="9804933at2"/>
<evidence type="ECO:0000259" key="16">
    <source>
        <dbReference type="PROSITE" id="PS50165"/>
    </source>
</evidence>
<dbReference type="Gene3D" id="4.10.860.10">
    <property type="entry name" value="UVR domain"/>
    <property type="match status" value="1"/>
</dbReference>
<dbReference type="Gene3D" id="1.10.150.20">
    <property type="entry name" value="5' to 3' exonuclease, C-terminal subdomain"/>
    <property type="match status" value="1"/>
</dbReference>
<keyword evidence="7 13" id="KW-0742">SOS response</keyword>
<dbReference type="CDD" id="cd10434">
    <property type="entry name" value="GIY-YIG_UvrC_Cho"/>
    <property type="match status" value="1"/>
</dbReference>
<evidence type="ECO:0000256" key="3">
    <source>
        <dbReference type="ARBA" id="ARBA00022763"/>
    </source>
</evidence>
<dbReference type="SUPFAM" id="SSF46600">
    <property type="entry name" value="C-terminal UvrC-binding domain of UvrB"/>
    <property type="match status" value="1"/>
</dbReference>
<dbReference type="PROSITE" id="PS50164">
    <property type="entry name" value="GIY_YIG"/>
    <property type="match status" value="1"/>
</dbReference>
<dbReference type="GO" id="GO:0009432">
    <property type="term" value="P:SOS response"/>
    <property type="evidence" value="ECO:0007669"/>
    <property type="project" value="UniProtKB-UniRule"/>
</dbReference>
<evidence type="ECO:0000256" key="7">
    <source>
        <dbReference type="ARBA" id="ARBA00023236"/>
    </source>
</evidence>
<comment type="subunit">
    <text evidence="10 13">Interacts with UvrB in an incision complex.</text>
</comment>
<evidence type="ECO:0000256" key="10">
    <source>
        <dbReference type="ARBA" id="ARBA00062841"/>
    </source>
</evidence>
<comment type="subcellular location">
    <subcellularLocation>
        <location evidence="1 13">Cytoplasm</location>
    </subcellularLocation>
</comment>
<evidence type="ECO:0000256" key="5">
    <source>
        <dbReference type="ARBA" id="ARBA00022881"/>
    </source>
</evidence>
<evidence type="ECO:0000256" key="8">
    <source>
        <dbReference type="ARBA" id="ARBA00059452"/>
    </source>
</evidence>
<evidence type="ECO:0000256" key="1">
    <source>
        <dbReference type="ARBA" id="ARBA00004496"/>
    </source>
</evidence>
<evidence type="ECO:0000313" key="18">
    <source>
        <dbReference type="Proteomes" id="UP000254537"/>
    </source>
</evidence>
<dbReference type="InterPro" id="IPR038476">
    <property type="entry name" value="UvrC_RNase_H_dom_sf"/>
</dbReference>
<dbReference type="NCBIfam" id="TIGR00194">
    <property type="entry name" value="uvrC"/>
    <property type="match status" value="1"/>
</dbReference>
<protein>
    <recommendedName>
        <fullName evidence="11 13">UvrABC system protein C</fullName>
        <shortName evidence="13">Protein UvrC</shortName>
    </recommendedName>
    <alternativeName>
        <fullName evidence="12 13">Excinuclease ABC subunit C</fullName>
    </alternativeName>
</protein>
<dbReference type="FunFam" id="1.10.150.20:FF:000005">
    <property type="entry name" value="UvrABC system protein C"/>
    <property type="match status" value="1"/>
</dbReference>
<dbReference type="SMART" id="SM00278">
    <property type="entry name" value="HhH1"/>
    <property type="match status" value="2"/>
</dbReference>
<dbReference type="GO" id="GO:0009380">
    <property type="term" value="C:excinuclease repair complex"/>
    <property type="evidence" value="ECO:0007669"/>
    <property type="project" value="InterPro"/>
</dbReference>
<comment type="similarity">
    <text evidence="9 13">Belongs to the UvrC family.</text>
</comment>
<evidence type="ECO:0000256" key="12">
    <source>
        <dbReference type="ARBA" id="ARBA00077138"/>
    </source>
</evidence>
<dbReference type="GO" id="GO:0003677">
    <property type="term" value="F:DNA binding"/>
    <property type="evidence" value="ECO:0007669"/>
    <property type="project" value="UniProtKB-UniRule"/>
</dbReference>
<dbReference type="PROSITE" id="PS50151">
    <property type="entry name" value="UVR"/>
    <property type="match status" value="1"/>
</dbReference>
<dbReference type="InterPro" id="IPR001943">
    <property type="entry name" value="UVR_dom"/>
</dbReference>
<gene>
    <name evidence="13" type="primary">uvrC</name>
    <name evidence="17" type="ORF">DWG20_15425</name>
</gene>
<dbReference type="EMBL" id="CP031337">
    <property type="protein sequence ID" value="AXK40696.1"/>
    <property type="molecule type" value="Genomic_DNA"/>
</dbReference>
<dbReference type="Pfam" id="PF08459">
    <property type="entry name" value="UvrC_RNaseH_dom"/>
    <property type="match status" value="1"/>
</dbReference>
<evidence type="ECO:0000256" key="13">
    <source>
        <dbReference type="HAMAP-Rule" id="MF_00203"/>
    </source>
</evidence>
<dbReference type="PANTHER" id="PTHR30562">
    <property type="entry name" value="UVRC/OXIDOREDUCTASE"/>
    <property type="match status" value="1"/>
</dbReference>
<dbReference type="Gene3D" id="3.40.1440.10">
    <property type="entry name" value="GIY-YIG endonuclease"/>
    <property type="match status" value="1"/>
</dbReference>
<dbReference type="NCBIfam" id="NF001824">
    <property type="entry name" value="PRK00558.1-5"/>
    <property type="match status" value="1"/>
</dbReference>
<dbReference type="Gene3D" id="3.30.420.340">
    <property type="entry name" value="UvrC, RNAse H endonuclease domain"/>
    <property type="match status" value="1"/>
</dbReference>
<evidence type="ECO:0000256" key="11">
    <source>
        <dbReference type="ARBA" id="ARBA00067419"/>
    </source>
</evidence>
<dbReference type="InterPro" id="IPR050066">
    <property type="entry name" value="UvrABC_protein_C"/>
</dbReference>
<proteinExistence type="inferred from homology"/>
<keyword evidence="2 13" id="KW-0963">Cytoplasm</keyword>